<feature type="compositionally biased region" description="Basic and acidic residues" evidence="2">
    <location>
        <begin position="1621"/>
        <end position="1641"/>
    </location>
</feature>
<feature type="compositionally biased region" description="Basic and acidic residues" evidence="2">
    <location>
        <begin position="1575"/>
        <end position="1602"/>
    </location>
</feature>
<feature type="domain" description="Rho-GAP" evidence="3">
    <location>
        <begin position="17"/>
        <end position="212"/>
    </location>
</feature>
<dbReference type="InterPro" id="IPR000198">
    <property type="entry name" value="RhoGAP_dom"/>
</dbReference>
<reference evidence="4" key="1">
    <citation type="submission" date="2025-08" db="UniProtKB">
        <authorList>
            <consortium name="Ensembl"/>
        </authorList>
    </citation>
    <scope>IDENTIFICATION</scope>
</reference>
<proteinExistence type="predicted"/>
<accession>A0A8C7MYI6</accession>
<dbReference type="SUPFAM" id="SSF48350">
    <property type="entry name" value="GTPase activation domain, GAP"/>
    <property type="match status" value="1"/>
</dbReference>
<feature type="region of interest" description="Disordered" evidence="2">
    <location>
        <begin position="1489"/>
        <end position="1641"/>
    </location>
</feature>
<keyword evidence="5" id="KW-1185">Reference proteome</keyword>
<feature type="compositionally biased region" description="Basic and acidic residues" evidence="2">
    <location>
        <begin position="1180"/>
        <end position="1205"/>
    </location>
</feature>
<feature type="compositionally biased region" description="Basic and acidic residues" evidence="2">
    <location>
        <begin position="1522"/>
        <end position="1535"/>
    </location>
</feature>
<dbReference type="FunFam" id="1.10.555.10:FF:000002">
    <property type="entry name" value="rho GTPase-activating protein 32 isoform X1"/>
    <property type="match status" value="1"/>
</dbReference>
<dbReference type="Ensembl" id="ENSOKIT00005094993.1">
    <property type="protein sequence ID" value="ENSOKIP00005088876.1"/>
    <property type="gene ID" value="ENSOKIG00005038760.1"/>
</dbReference>
<dbReference type="GO" id="GO:0007264">
    <property type="term" value="P:small GTPase-mediated signal transduction"/>
    <property type="evidence" value="ECO:0007669"/>
    <property type="project" value="TreeGrafter"/>
</dbReference>
<dbReference type="RefSeq" id="XP_031666473.1">
    <property type="nucleotide sequence ID" value="XM_031810613.1"/>
</dbReference>
<evidence type="ECO:0000256" key="2">
    <source>
        <dbReference type="SAM" id="MobiDB-lite"/>
    </source>
</evidence>
<feature type="compositionally biased region" description="Basic and acidic residues" evidence="2">
    <location>
        <begin position="454"/>
        <end position="550"/>
    </location>
</feature>
<feature type="compositionally biased region" description="Polar residues" evidence="2">
    <location>
        <begin position="923"/>
        <end position="935"/>
    </location>
</feature>
<feature type="compositionally biased region" description="Basic and acidic residues" evidence="2">
    <location>
        <begin position="1545"/>
        <end position="1568"/>
    </location>
</feature>
<feature type="compositionally biased region" description="Basic and acidic residues" evidence="2">
    <location>
        <begin position="680"/>
        <end position="694"/>
    </location>
</feature>
<feature type="region of interest" description="Disordered" evidence="2">
    <location>
        <begin position="390"/>
        <end position="418"/>
    </location>
</feature>
<dbReference type="GeneTree" id="ENSGT00940000161411"/>
<feature type="compositionally biased region" description="Basic and acidic residues" evidence="2">
    <location>
        <begin position="1110"/>
        <end position="1127"/>
    </location>
</feature>
<dbReference type="GeneID" id="109874735"/>
<dbReference type="PROSITE" id="PS50238">
    <property type="entry name" value="RHOGAP"/>
    <property type="match status" value="1"/>
</dbReference>
<feature type="compositionally biased region" description="Polar residues" evidence="2">
    <location>
        <begin position="878"/>
        <end position="891"/>
    </location>
</feature>
<evidence type="ECO:0000313" key="5">
    <source>
        <dbReference type="Proteomes" id="UP000694557"/>
    </source>
</evidence>
<feature type="region of interest" description="Disordered" evidence="2">
    <location>
        <begin position="856"/>
        <end position="891"/>
    </location>
</feature>
<feature type="compositionally biased region" description="Polar residues" evidence="2">
    <location>
        <begin position="787"/>
        <end position="799"/>
    </location>
</feature>
<feature type="compositionally biased region" description="Acidic residues" evidence="2">
    <location>
        <begin position="579"/>
        <end position="595"/>
    </location>
</feature>
<evidence type="ECO:0000313" key="4">
    <source>
        <dbReference type="Ensembl" id="ENSOKIP00005088876.1"/>
    </source>
</evidence>
<protein>
    <submittedName>
        <fullName evidence="4">Uncharacterized LOC109874735</fullName>
    </submittedName>
</protein>
<dbReference type="PANTHER" id="PTHR15729">
    <property type="entry name" value="CDC42 GTPASE-ACTIVATING PROTEIN"/>
    <property type="match status" value="1"/>
</dbReference>
<gene>
    <name evidence="4" type="primary">LOC109874735</name>
</gene>
<feature type="compositionally biased region" description="Basic and acidic residues" evidence="2">
    <location>
        <begin position="1357"/>
        <end position="1368"/>
    </location>
</feature>
<feature type="compositionally biased region" description="Basic and acidic residues" evidence="2">
    <location>
        <begin position="1069"/>
        <end position="1078"/>
    </location>
</feature>
<feature type="compositionally biased region" description="Polar residues" evidence="2">
    <location>
        <begin position="702"/>
        <end position="711"/>
    </location>
</feature>
<dbReference type="Pfam" id="PF00620">
    <property type="entry name" value="RhoGAP"/>
    <property type="match status" value="1"/>
</dbReference>
<evidence type="ECO:0000256" key="1">
    <source>
        <dbReference type="ARBA" id="ARBA00022468"/>
    </source>
</evidence>
<feature type="region of interest" description="Disordered" evidence="2">
    <location>
        <begin position="450"/>
        <end position="595"/>
    </location>
</feature>
<evidence type="ECO:0000259" key="3">
    <source>
        <dbReference type="PROSITE" id="PS50238"/>
    </source>
</evidence>
<feature type="compositionally biased region" description="Acidic residues" evidence="2">
    <location>
        <begin position="745"/>
        <end position="771"/>
    </location>
</feature>
<feature type="compositionally biased region" description="Basic and acidic residues" evidence="2">
    <location>
        <begin position="1000"/>
        <end position="1059"/>
    </location>
</feature>
<feature type="region of interest" description="Disordered" evidence="2">
    <location>
        <begin position="999"/>
        <end position="1078"/>
    </location>
</feature>
<dbReference type="PANTHER" id="PTHR15729:SF12">
    <property type="entry name" value="RHO GTPASE-ACTIVATING PROTEIN 30"/>
    <property type="match status" value="1"/>
</dbReference>
<name>A0A8C7MYI6_ONCKI</name>
<dbReference type="CDD" id="cd04384">
    <property type="entry name" value="RhoGAP_CdGAP"/>
    <property type="match status" value="1"/>
</dbReference>
<dbReference type="InterPro" id="IPR051576">
    <property type="entry name" value="PX-Rho_GAP"/>
</dbReference>
<dbReference type="SMART" id="SM00324">
    <property type="entry name" value="RhoGAP"/>
    <property type="match status" value="1"/>
</dbReference>
<organism evidence="4 5">
    <name type="scientific">Oncorhynchus kisutch</name>
    <name type="common">Coho salmon</name>
    <name type="synonym">Salmo kisutch</name>
    <dbReference type="NCBI Taxonomy" id="8019"/>
    <lineage>
        <taxon>Eukaryota</taxon>
        <taxon>Metazoa</taxon>
        <taxon>Chordata</taxon>
        <taxon>Craniata</taxon>
        <taxon>Vertebrata</taxon>
        <taxon>Euteleostomi</taxon>
        <taxon>Actinopterygii</taxon>
        <taxon>Neopterygii</taxon>
        <taxon>Teleostei</taxon>
        <taxon>Protacanthopterygii</taxon>
        <taxon>Salmoniformes</taxon>
        <taxon>Salmonidae</taxon>
        <taxon>Salmoninae</taxon>
        <taxon>Oncorhynchus</taxon>
    </lineage>
</organism>
<feature type="region of interest" description="Disordered" evidence="2">
    <location>
        <begin position="787"/>
        <end position="836"/>
    </location>
</feature>
<feature type="region of interest" description="Disordered" evidence="2">
    <location>
        <begin position="1099"/>
        <end position="1368"/>
    </location>
</feature>
<feature type="compositionally biased region" description="Basic and acidic residues" evidence="2">
    <location>
        <begin position="1138"/>
        <end position="1154"/>
    </location>
</feature>
<dbReference type="Gene3D" id="1.10.555.10">
    <property type="entry name" value="Rho GTPase activation protein"/>
    <property type="match status" value="1"/>
</dbReference>
<reference evidence="4" key="2">
    <citation type="submission" date="2025-09" db="UniProtKB">
        <authorList>
            <consortium name="Ensembl"/>
        </authorList>
    </citation>
    <scope>IDENTIFICATION</scope>
</reference>
<feature type="region of interest" description="Disordered" evidence="2">
    <location>
        <begin position="664"/>
        <end position="775"/>
    </location>
</feature>
<sequence>MRRLRRKGGNNEKVFGCDLLDHLSTTCQEIPQVLRSCSEFIEEHGVVDGIYRLSGVSSNTQKLRGEFDSEGTPDLNKDVYLQDIHCVSSVCKAYFRELPNPLLTYQLYDKYAEAVAIQLEEERLVKIKDVLKELPAPHYKTLEFLMRHLVKMASHSSHTNMHSRNLAIVWAPNLLRSKDIEASGFNGTAAFMEVRVQSIVVEFILTHVPQLFPDSGITERRKSLPSPSIHNPEEPFFRAIPFQLGNISPGDGPPAMRSYHAIIDGTDKRKGSLKGRKWKSIFNLGGRLHDPRRRNKNSAKEKERTVLRPAKSMDSLSSVPYPHEGSRQRPPSTVMSPLAQPSPCTQGGAEGGASSSGGDMGSGYAVTYRRGQGASVSVVSGGGGTQGIYSRLDSHCGGGNSTEALQPPSRSPGLSSKADRRAGIHISGPFSVTVPLHITSGLAFGVLQGGGADRGNHRGGQESGDKGEGGEGDRRKGREGERQKAREGDRQEAREGDRQEGGEGERHIRVEVKREDKTDLGKRRDEEVTGERRGEAEEDKVEEKWGRGEEEREEDVNGDCVSKPSEESIEESQVQGEGGEGDAENHDNDEDEEGEYMDMKGSVQTALDAPDMSGVRNEVVAIDLPFPLMEEDDEQDQDCPLDFQDTFGFLDLMDSSVSSQMFQEFSVEPHHGDDEYEDEVEHRSPGLSHDRPDPVTRPPVDAQTQIQTQTPIHRPLSIDQYGRANKSMSLPYMSRPFLPALSSSSEEEEEEEEDEEGDDYDKEDEEDDDDMFCQSLPSSLVFNRLTWSGPQTDLENSLSPAPVPSQPLDGASDDRPIPSSEARIPPEHLDIDSPDCCHQSVEVLKYSKAEEKNSLEAMKLVEEEDAEQDRDSQEKNQADTLTNTCTERSPSLCSTDIEESCHLVETSIMEEEETPDDIEKSHTSASASTDCEEASLQTTRVHLKLKDEEEVLKSQCPEEGVIPEGYNGDTVSEVEAENPQEHLLTACLIVSCAEEPENIVNERSEEVSRDSAGDVKERPEKSAKRERAGEKENGEEKKVEEVMEERDDRNGGGWDKQEGEETACESEGDMGKREEREVLKELEKTEENYVGVRVGVEKEQGGMIEEEDDRIAGDEREVGEEDTKQEEVIYEEMMSIVVRDDMMESGERKDREGETEGSTFIEEVIETKEDGEMIGVQQKEIMKEIDESKASEEMSAKEEAKKAVEGVDPMGETEEEAAEGVDNMGETEEEAAEGVDPMGETEEEAAEGVDNMGETEEEAAEGVDNMGETEEEAAEGVDTMGETEEEAAEGVDTMGETEEEAAEERVEGVDTMGETEEEAAEERVEGVDTMGETEEEAAEERVEGVDTMGETEEEAAEERVEKMSIDNEKQDLEAQHVLERRQRDIDLIKDVVGEGYEEGEKEMEVGDVIWEEEGDSIRVVQRETDEEKKKKKGETKGQLKTPTIEEREEELKEIQINNNKKYEGENEAMDSKVGSEKGVGRVLVVSKQQTPPKVYQARSVPVVPPKPHHCRITALNLRQQQHQRERRETDRDSGKGKVHRTLGQQDKERKMEGKPEHDKVIETERGWNEDGEDEGTGKKEAQSGGVRERRRDVDEGGVKDMMKNSPVSMCFDEAVAMGIKRGREKEGSEREKKKERGYEVQ</sequence>
<feature type="compositionally biased region" description="Basic and acidic residues" evidence="2">
    <location>
        <begin position="1443"/>
        <end position="1453"/>
    </location>
</feature>
<keyword evidence="1" id="KW-0343">GTPase activation</keyword>
<dbReference type="Proteomes" id="UP000694557">
    <property type="component" value="Unassembled WGS sequence"/>
</dbReference>
<feature type="region of interest" description="Disordered" evidence="2">
    <location>
        <begin position="1419"/>
        <end position="1475"/>
    </location>
</feature>
<feature type="region of interest" description="Disordered" evidence="2">
    <location>
        <begin position="909"/>
        <end position="935"/>
    </location>
</feature>
<dbReference type="InterPro" id="IPR008936">
    <property type="entry name" value="Rho_GTPase_activation_prot"/>
</dbReference>
<dbReference type="GO" id="GO:0005096">
    <property type="term" value="F:GTPase activator activity"/>
    <property type="evidence" value="ECO:0007669"/>
    <property type="project" value="UniProtKB-KW"/>
</dbReference>
<feature type="compositionally biased region" description="Gly residues" evidence="2">
    <location>
        <begin position="348"/>
        <end position="358"/>
    </location>
</feature>
<feature type="region of interest" description="Disordered" evidence="2">
    <location>
        <begin position="284"/>
        <end position="358"/>
    </location>
</feature>
<feature type="compositionally biased region" description="Acidic residues" evidence="2">
    <location>
        <begin position="1211"/>
        <end position="1302"/>
    </location>
</feature>
<feature type="compositionally biased region" description="Basic and acidic residues" evidence="2">
    <location>
        <begin position="1460"/>
        <end position="1475"/>
    </location>
</feature>